<comment type="caution">
    <text evidence="2">The sequence shown here is derived from an EMBL/GenBank/DDBJ whole genome shotgun (WGS) entry which is preliminary data.</text>
</comment>
<protein>
    <submittedName>
        <fullName evidence="2">Serine kinase protein</fullName>
    </submittedName>
</protein>
<dbReference type="GO" id="GO:0016301">
    <property type="term" value="F:kinase activity"/>
    <property type="evidence" value="ECO:0007669"/>
    <property type="project" value="UniProtKB-KW"/>
</dbReference>
<dbReference type="AlphaFoldDB" id="A0A9W7VZD0"/>
<accession>A0A9W7VZD0</accession>
<name>A0A9W7VZD0_9PEZI</name>
<dbReference type="PANTHER" id="PTHR35204">
    <property type="entry name" value="YALI0A21131P"/>
    <property type="match status" value="1"/>
</dbReference>
<feature type="compositionally biased region" description="Basic and acidic residues" evidence="1">
    <location>
        <begin position="258"/>
        <end position="268"/>
    </location>
</feature>
<dbReference type="EMBL" id="RIBY02002312">
    <property type="protein sequence ID" value="KAH9819758.1"/>
    <property type="molecule type" value="Genomic_DNA"/>
</dbReference>
<dbReference type="PANTHER" id="PTHR35204:SF1">
    <property type="entry name" value="ENTEROTOXIN"/>
    <property type="match status" value="1"/>
</dbReference>
<reference evidence="2 3" key="1">
    <citation type="journal article" date="2018" name="IMA Fungus">
        <title>IMA Genome-F 10: Nine draft genome sequences of Claviceps purpurea s.lat., including C. arundinis, C. humidiphila, and C. cf. spartinae, pseudomolecules for the pitch canker pathogen Fusarium circinatum, draft genome of Davidsoniella eucalypti, Grosmannia galeiformis, Quambalaria eucalypti, and Teratosphaeria destructans.</title>
        <authorList>
            <person name="Wingfield B.D."/>
            <person name="Liu M."/>
            <person name="Nguyen H.D."/>
            <person name="Lane F.A."/>
            <person name="Morgan S.W."/>
            <person name="De Vos L."/>
            <person name="Wilken P.M."/>
            <person name="Duong T.A."/>
            <person name="Aylward J."/>
            <person name="Coetzee M.P."/>
            <person name="Dadej K."/>
            <person name="De Beer Z.W."/>
            <person name="Findlay W."/>
            <person name="Havenga M."/>
            <person name="Kolarik M."/>
            <person name="Menzies J.G."/>
            <person name="Naidoo K."/>
            <person name="Pochopski O."/>
            <person name="Shoukouhi P."/>
            <person name="Santana Q.C."/>
            <person name="Seifert K.A."/>
            <person name="Soal N."/>
            <person name="Steenkamp E.T."/>
            <person name="Tatham C.T."/>
            <person name="van der Nest M.A."/>
            <person name="Wingfield M.J."/>
        </authorList>
    </citation>
    <scope>NUCLEOTIDE SEQUENCE [LARGE SCALE GENOMIC DNA]</scope>
    <source>
        <strain evidence="2">CMW44962</strain>
    </source>
</reference>
<keyword evidence="3" id="KW-1185">Reference proteome</keyword>
<feature type="region of interest" description="Disordered" evidence="1">
    <location>
        <begin position="245"/>
        <end position="289"/>
    </location>
</feature>
<dbReference type="InterPro" id="IPR038921">
    <property type="entry name" value="YOR389W-like"/>
</dbReference>
<sequence>MVTTFIAAYIAASAGTTALAQKQQPLLQDHSEHRSYMLNFSSPSPLIFHSTFGLLQQWPNTFFTNGHTIAPCTIAKNTNLYHARGDGSPPPSPEWFAFDPAMSYFIAGAMPDSHMLTYRTTRDVPCIYFDGTSASLMPDGSMYSQMLLLHNSSASFADQPAFSPPPGSGNGSHDRPRWNPLEAEYDRATGLCDYVREKGLGGLGWGYEGIVRMNAGFEVIWCNFSSPSAKLVSWLNTSAPPLDGADTSRRPWVASSNRHGDPDPDPYHDPYAPARPPRAPSHGGGPAQWPGINSPFRSYSYYDWFHIATQRYGFVGGVPGRGEARARLDSCHLFTFYDPALLDQEHARVAQEAQLYNLTNGHWSPGSDDVDRREALKKLGRRRRDQMPRNISVEDGHVMAGAVEARLRAALHPQSSPCTGIDWTLATQEILTFYASPLQHLSLLTSTEGLGARNSSETRIAIAQARSVLHALWLPFYEYPISLERPELDLDPRTAEARAALHRCQTQSELFDPEHLSASETVTYGALAEVLTALCSTLLPIFLETERLWLTNFNNVSADLPPMGAPVMRTAIAVLQRQHEALGGLVAWLGWADQWTACTPGCGLGETCYIPIWPTMGVAGPGGYRRGRRDAHQTDDDDPAYYPPRRGGGGPGRSREDLNELLWEPTCVKAEHYPPT</sequence>
<reference evidence="2 3" key="2">
    <citation type="journal article" date="2021" name="Curr. Genet.">
        <title>Genetic response to nitrogen starvation in the aggressive Eucalyptus foliar pathogen Teratosphaeria destructans.</title>
        <authorList>
            <person name="Havenga M."/>
            <person name="Wingfield B.D."/>
            <person name="Wingfield M.J."/>
            <person name="Dreyer L.L."/>
            <person name="Roets F."/>
            <person name="Aylward J."/>
        </authorList>
    </citation>
    <scope>NUCLEOTIDE SEQUENCE [LARGE SCALE GENOMIC DNA]</scope>
    <source>
        <strain evidence="2">CMW44962</strain>
    </source>
</reference>
<evidence type="ECO:0000256" key="1">
    <source>
        <dbReference type="SAM" id="MobiDB-lite"/>
    </source>
</evidence>
<keyword evidence="2" id="KW-0808">Transferase</keyword>
<dbReference type="Proteomes" id="UP001138500">
    <property type="component" value="Unassembled WGS sequence"/>
</dbReference>
<proteinExistence type="predicted"/>
<organism evidence="2 3">
    <name type="scientific">Teratosphaeria destructans</name>
    <dbReference type="NCBI Taxonomy" id="418781"/>
    <lineage>
        <taxon>Eukaryota</taxon>
        <taxon>Fungi</taxon>
        <taxon>Dikarya</taxon>
        <taxon>Ascomycota</taxon>
        <taxon>Pezizomycotina</taxon>
        <taxon>Dothideomycetes</taxon>
        <taxon>Dothideomycetidae</taxon>
        <taxon>Mycosphaerellales</taxon>
        <taxon>Teratosphaeriaceae</taxon>
        <taxon>Teratosphaeria</taxon>
    </lineage>
</organism>
<keyword evidence="2" id="KW-0418">Kinase</keyword>
<gene>
    <name evidence="2" type="ORF">Tdes44962_MAKER05157</name>
</gene>
<feature type="region of interest" description="Disordered" evidence="1">
    <location>
        <begin position="624"/>
        <end position="659"/>
    </location>
</feature>
<evidence type="ECO:0000313" key="3">
    <source>
        <dbReference type="Proteomes" id="UP001138500"/>
    </source>
</evidence>
<evidence type="ECO:0000313" key="2">
    <source>
        <dbReference type="EMBL" id="KAH9819758.1"/>
    </source>
</evidence>
<dbReference type="OrthoDB" id="10261782at2759"/>